<dbReference type="Proteomes" id="UP000005222">
    <property type="component" value="Chromosome H"/>
</dbReference>
<dbReference type="PANTHER" id="PTHR17901">
    <property type="entry name" value="MAGNESIUM-DEPENDENT PHOSPHATASE 1 MDP1"/>
    <property type="match status" value="1"/>
</dbReference>
<dbReference type="Proteomes" id="UP000005222">
    <property type="component" value="Chromosome G"/>
</dbReference>
<dbReference type="EMBL" id="FO082053">
    <property type="protein sequence ID" value="CCE80156.1"/>
    <property type="molecule type" value="Genomic_DNA"/>
</dbReference>
<dbReference type="OMA" id="KKSAMAC"/>
<dbReference type="InterPro" id="IPR010033">
    <property type="entry name" value="HAD_SF_ppase_IIIC"/>
</dbReference>
<dbReference type="InterPro" id="IPR036412">
    <property type="entry name" value="HAD-like_sf"/>
</dbReference>
<dbReference type="STRING" id="559304.G8YIL1"/>
<dbReference type="InParanoid" id="G8YIL1"/>
<dbReference type="SFLD" id="SFLDS00003">
    <property type="entry name" value="Haloacid_Dehalogenase"/>
    <property type="match status" value="1"/>
</dbReference>
<dbReference type="SFLD" id="SFLDG01131">
    <property type="entry name" value="C1.5.2:_MDP_Like"/>
    <property type="match status" value="1"/>
</dbReference>
<dbReference type="EMBL" id="FO082052">
    <property type="protein sequence ID" value="CCE80921.1"/>
    <property type="molecule type" value="Genomic_DNA"/>
</dbReference>
<dbReference type="InterPro" id="IPR010036">
    <property type="entry name" value="MDP_1_eu_arc"/>
</dbReference>
<keyword evidence="3" id="KW-1185">Reference proteome</keyword>
<dbReference type="NCBIfam" id="TIGR01685">
    <property type="entry name" value="MDP-1"/>
    <property type="match status" value="1"/>
</dbReference>
<dbReference type="InterPro" id="IPR023214">
    <property type="entry name" value="HAD_sf"/>
</dbReference>
<dbReference type="NCBIfam" id="TIGR01681">
    <property type="entry name" value="HAD-SF-IIIC"/>
    <property type="match status" value="1"/>
</dbReference>
<reference evidence="3" key="2">
    <citation type="journal article" date="2012" name="G3 (Bethesda)">
        <title>Pichia sorbitophila, an interspecies yeast hybrid reveals early steps of genome resolution following polyploidization.</title>
        <authorList>
            <person name="Leh Louis V."/>
            <person name="Despons L."/>
            <person name="Friedrich A."/>
            <person name="Martin T."/>
            <person name="Durrens P."/>
            <person name="Casaregola S."/>
            <person name="Neuveglise C."/>
            <person name="Fairhead C."/>
            <person name="Marck C."/>
            <person name="Cruz J.A."/>
            <person name="Straub M.L."/>
            <person name="Kugler V."/>
            <person name="Sacerdot C."/>
            <person name="Uzunov Z."/>
            <person name="Thierry A."/>
            <person name="Weiss S."/>
            <person name="Bleykasten C."/>
            <person name="De Montigny J."/>
            <person name="Jacques N."/>
            <person name="Jung P."/>
            <person name="Lemaire M."/>
            <person name="Mallet S."/>
            <person name="Morel G."/>
            <person name="Richard G.F."/>
            <person name="Sarkar A."/>
            <person name="Savel G."/>
            <person name="Schacherer J."/>
            <person name="Seret M.L."/>
            <person name="Talla E."/>
            <person name="Samson G."/>
            <person name="Jubin C."/>
            <person name="Poulain J."/>
            <person name="Vacherie B."/>
            <person name="Barbe V."/>
            <person name="Pelletier E."/>
            <person name="Sherman D.J."/>
            <person name="Westhof E."/>
            <person name="Weissenbach J."/>
            <person name="Baret P.V."/>
            <person name="Wincker P."/>
            <person name="Gaillardin C."/>
            <person name="Dujon B."/>
            <person name="Souciet J.L."/>
        </authorList>
    </citation>
    <scope>NUCLEOTIDE SEQUENCE [LARGE SCALE GENOMIC DNA]</scope>
    <source>
        <strain evidence="3">ATCC MYA-4447 / BCRC 22081 / CBS 7064 / NBRC 10061 / NRRL Y-12695</strain>
    </source>
</reference>
<gene>
    <name evidence="1" type="primary">Piso0_003258</name>
    <name evidence="1" type="ORF">GNLVRS01_PISO0G08366g</name>
    <name evidence="2" type="ORF">GNLVRS01_PISO0H08367g</name>
</gene>
<proteinExistence type="predicted"/>
<dbReference type="eggNOG" id="KOG4549">
    <property type="taxonomic scope" value="Eukaryota"/>
</dbReference>
<dbReference type="SUPFAM" id="SSF56784">
    <property type="entry name" value="HAD-like"/>
    <property type="match status" value="1"/>
</dbReference>
<dbReference type="GO" id="GO:0003993">
    <property type="term" value="F:acid phosphatase activity"/>
    <property type="evidence" value="ECO:0007669"/>
    <property type="project" value="TreeGrafter"/>
</dbReference>
<dbReference type="HOGENOM" id="CLU_071162_0_1_1"/>
<dbReference type="Gene3D" id="3.40.50.1000">
    <property type="entry name" value="HAD superfamily/HAD-like"/>
    <property type="match status" value="1"/>
</dbReference>
<dbReference type="Pfam" id="PF12689">
    <property type="entry name" value="Acid_PPase"/>
    <property type="match status" value="1"/>
</dbReference>
<evidence type="ECO:0000313" key="1">
    <source>
        <dbReference type="EMBL" id="CCE80156.1"/>
    </source>
</evidence>
<accession>G8YIL1</accession>
<name>G8YIL1_PICSO</name>
<reference evidence="1" key="1">
    <citation type="submission" date="2011-10" db="EMBL/GenBank/DDBJ databases">
        <authorList>
            <person name="Genoscope - CEA"/>
        </authorList>
    </citation>
    <scope>NUCLEOTIDE SEQUENCE</scope>
</reference>
<evidence type="ECO:0000313" key="3">
    <source>
        <dbReference type="Proteomes" id="UP000005222"/>
    </source>
</evidence>
<dbReference type="SFLD" id="SFLDG01129">
    <property type="entry name" value="C1.5:_HAD__Beta-PGM__Phosphata"/>
    <property type="match status" value="1"/>
</dbReference>
<dbReference type="PANTHER" id="PTHR17901:SF14">
    <property type="entry name" value="MAGNESIUM-DEPENDENT PHOSPHATASE 1"/>
    <property type="match status" value="1"/>
</dbReference>
<dbReference type="OrthoDB" id="2865258at2759"/>
<organism evidence="1 3">
    <name type="scientific">Pichia sorbitophila (strain ATCC MYA-4447 / BCRC 22081 / CBS 7064 / NBRC 10061 / NRRL Y-12695)</name>
    <name type="common">Hybrid yeast</name>
    <dbReference type="NCBI Taxonomy" id="559304"/>
    <lineage>
        <taxon>Eukaryota</taxon>
        <taxon>Fungi</taxon>
        <taxon>Dikarya</taxon>
        <taxon>Ascomycota</taxon>
        <taxon>Saccharomycotina</taxon>
        <taxon>Pichiomycetes</taxon>
        <taxon>Debaryomycetaceae</taxon>
        <taxon>Millerozyma</taxon>
    </lineage>
</organism>
<dbReference type="FunCoup" id="G8YIL1">
    <property type="interactions" value="287"/>
</dbReference>
<evidence type="ECO:0000313" key="2">
    <source>
        <dbReference type="EMBL" id="CCE80921.1"/>
    </source>
</evidence>
<sequence length="174" mass="20522">MPPAYPKAIVFDLDYTLWPCWCDTHISMPLKFISHSEVEDSYGMRLRLYKDVEMIIKELKDNDVYIISASRTATPYIAKELLQRFHVSGRPLIEFFDSMQWGQGSKVKHITKAAKELKLESSLEKGEFILFDDEYRNRDVLSINCEFAHVDERKGLDRKVFEKALKIWHHNHKN</sequence>
<dbReference type="AlphaFoldDB" id="G8YIL1"/>
<protein>
    <submittedName>
        <fullName evidence="1">Piso0_003258 protein</fullName>
    </submittedName>
</protein>